<organism evidence="3 4">
    <name type="scientific">Cardiosporidium cionae</name>
    <dbReference type="NCBI Taxonomy" id="476202"/>
    <lineage>
        <taxon>Eukaryota</taxon>
        <taxon>Sar</taxon>
        <taxon>Alveolata</taxon>
        <taxon>Apicomplexa</taxon>
        <taxon>Aconoidasida</taxon>
        <taxon>Nephromycida</taxon>
        <taxon>Cardiosporidium</taxon>
    </lineage>
</organism>
<evidence type="ECO:0000259" key="2">
    <source>
        <dbReference type="Pfam" id="PF10260"/>
    </source>
</evidence>
<keyword evidence="1" id="KW-0472">Membrane</keyword>
<gene>
    <name evidence="3" type="ORF">IE077_002209</name>
</gene>
<feature type="transmembrane region" description="Helical" evidence="1">
    <location>
        <begin position="25"/>
        <end position="53"/>
    </location>
</feature>
<comment type="caution">
    <text evidence="3">The sequence shown here is derived from an EMBL/GenBank/DDBJ whole genome shotgun (WGS) entry which is preliminary data.</text>
</comment>
<dbReference type="InterPro" id="IPR004027">
    <property type="entry name" value="SEC_C_motif"/>
</dbReference>
<proteinExistence type="predicted"/>
<dbReference type="PANTHER" id="PTHR13527:SF0">
    <property type="entry name" value="SAYSVFN DOMAIN-CONTAINING PROTEIN 1"/>
    <property type="match status" value="1"/>
</dbReference>
<protein>
    <recommendedName>
        <fullName evidence="2">SAYSvFN domain-containing protein</fullName>
    </recommendedName>
</protein>
<dbReference type="Gene3D" id="3.10.450.50">
    <property type="match status" value="1"/>
</dbReference>
<sequence>MINFQYKFLPHIVHDDSIGKLTGKILLFVLWIIAVKILGKIFFILSLIVSIFINLSSRVDGYSAYSVFNPQLRHLLGDLRADQVDQEMRGGFTLQANNNEDEPFVDLPEVEMAKHISRRANKPCDCGSGKKFKRCCAVFLRNTRSLPAEGESL</sequence>
<dbReference type="Proteomes" id="UP000823046">
    <property type="component" value="Unassembled WGS sequence"/>
</dbReference>
<dbReference type="InterPro" id="IPR019387">
    <property type="entry name" value="SAYSvFN_dom"/>
</dbReference>
<feature type="domain" description="SAYSvFN" evidence="2">
    <location>
        <begin position="28"/>
        <end position="88"/>
    </location>
</feature>
<dbReference type="InterPro" id="IPR039159">
    <property type="entry name" value="SAYSD1"/>
</dbReference>
<evidence type="ECO:0000313" key="3">
    <source>
        <dbReference type="EMBL" id="KAF8821279.1"/>
    </source>
</evidence>
<reference evidence="3 4" key="1">
    <citation type="journal article" date="2020" name="bioRxiv">
        <title>Metabolic contributions of an alphaproteobacterial endosymbiont in the apicomplexan Cardiosporidium cionae.</title>
        <authorList>
            <person name="Hunter E.S."/>
            <person name="Paight C.J."/>
            <person name="Lane C.E."/>
        </authorList>
    </citation>
    <scope>NUCLEOTIDE SEQUENCE [LARGE SCALE GENOMIC DNA]</scope>
    <source>
        <strain evidence="3">ESH_2018</strain>
    </source>
</reference>
<keyword evidence="4" id="KW-1185">Reference proteome</keyword>
<evidence type="ECO:0000256" key="1">
    <source>
        <dbReference type="SAM" id="Phobius"/>
    </source>
</evidence>
<evidence type="ECO:0000313" key="4">
    <source>
        <dbReference type="Proteomes" id="UP000823046"/>
    </source>
</evidence>
<dbReference type="EMBL" id="JADAQX010000201">
    <property type="protein sequence ID" value="KAF8821279.1"/>
    <property type="molecule type" value="Genomic_DNA"/>
</dbReference>
<keyword evidence="1" id="KW-1133">Transmembrane helix</keyword>
<dbReference type="SUPFAM" id="SSF103642">
    <property type="entry name" value="Sec-C motif"/>
    <property type="match status" value="1"/>
</dbReference>
<accession>A0ABQ7JBJ7</accession>
<name>A0ABQ7JBJ7_9APIC</name>
<dbReference type="PANTHER" id="PTHR13527">
    <property type="entry name" value="SAYSVFN DOMAIN-CONTAINING PROTEIN 1"/>
    <property type="match status" value="1"/>
</dbReference>
<dbReference type="Pfam" id="PF02810">
    <property type="entry name" value="SEC-C"/>
    <property type="match status" value="1"/>
</dbReference>
<keyword evidence="1" id="KW-0812">Transmembrane</keyword>
<dbReference type="Pfam" id="PF10260">
    <property type="entry name" value="SAYSvFN"/>
    <property type="match status" value="1"/>
</dbReference>